<comment type="caution">
    <text evidence="1">The sequence shown here is derived from an EMBL/GenBank/DDBJ whole genome shotgun (WGS) entry which is preliminary data.</text>
</comment>
<reference evidence="1" key="1">
    <citation type="submission" date="2021-02" db="EMBL/GenBank/DDBJ databases">
        <title>Infant gut strain persistence is associated with maternal origin, phylogeny, and functional potential including surface adhesion and iron acquisition.</title>
        <authorList>
            <person name="Lou Y.C."/>
        </authorList>
    </citation>
    <scope>NUCLEOTIDE SEQUENCE</scope>
    <source>
        <strain evidence="1">L3_108_031G1_dasL3_108_031G1_concoct_20</strain>
    </source>
</reference>
<dbReference type="EMBL" id="JAGZMU010000005">
    <property type="protein sequence ID" value="MBS4893793.1"/>
    <property type="molecule type" value="Genomic_DNA"/>
</dbReference>
<proteinExistence type="predicted"/>
<evidence type="ECO:0000313" key="2">
    <source>
        <dbReference type="Proteomes" id="UP000778864"/>
    </source>
</evidence>
<accession>A0A942WS37</accession>
<gene>
    <name evidence="1" type="ORF">KHZ90_08460</name>
</gene>
<sequence>MNRKNKTIVGLLIVGVLAIGAIFASSAIHPSGNIQANRGGGSQSIL</sequence>
<dbReference type="AlphaFoldDB" id="A0A942WS37"/>
<dbReference type="RefSeq" id="WP_175582760.1">
    <property type="nucleotide sequence ID" value="NZ_JAGZMU010000005.1"/>
</dbReference>
<name>A0A942WS37_VEIPA</name>
<protein>
    <submittedName>
        <fullName evidence="1">Uncharacterized protein</fullName>
    </submittedName>
</protein>
<evidence type="ECO:0000313" key="1">
    <source>
        <dbReference type="EMBL" id="MBS4893793.1"/>
    </source>
</evidence>
<dbReference type="Proteomes" id="UP000778864">
    <property type="component" value="Unassembled WGS sequence"/>
</dbReference>
<organism evidence="1 2">
    <name type="scientific">Veillonella parvula</name>
    <name type="common">Staphylococcus parvulus</name>
    <dbReference type="NCBI Taxonomy" id="29466"/>
    <lineage>
        <taxon>Bacteria</taxon>
        <taxon>Bacillati</taxon>
        <taxon>Bacillota</taxon>
        <taxon>Negativicutes</taxon>
        <taxon>Veillonellales</taxon>
        <taxon>Veillonellaceae</taxon>
        <taxon>Veillonella</taxon>
    </lineage>
</organism>